<gene>
    <name evidence="1" type="ORF">LTR37_000239</name>
</gene>
<evidence type="ECO:0000313" key="2">
    <source>
        <dbReference type="Proteomes" id="UP001281147"/>
    </source>
</evidence>
<protein>
    <submittedName>
        <fullName evidence="1">Uncharacterized protein</fullName>
    </submittedName>
</protein>
<sequence length="103" mass="11333">MSKSASTMTQGYDERWPRATTYGTEARALHATGELEEGGALQGSRLRDQNMDIMLNDRSSCPLSDTETVARWSNTSGTATPTLNKTSHVEIEPPSYTHAASRW</sequence>
<keyword evidence="2" id="KW-1185">Reference proteome</keyword>
<evidence type="ECO:0000313" key="1">
    <source>
        <dbReference type="EMBL" id="KAK3726091.1"/>
    </source>
</evidence>
<comment type="caution">
    <text evidence="1">The sequence shown here is derived from an EMBL/GenBank/DDBJ whole genome shotgun (WGS) entry which is preliminary data.</text>
</comment>
<proteinExistence type="predicted"/>
<name>A0ACC3NZT8_9PEZI</name>
<accession>A0ACC3NZT8</accession>
<organism evidence="1 2">
    <name type="scientific">Vermiconidia calcicola</name>
    <dbReference type="NCBI Taxonomy" id="1690605"/>
    <lineage>
        <taxon>Eukaryota</taxon>
        <taxon>Fungi</taxon>
        <taxon>Dikarya</taxon>
        <taxon>Ascomycota</taxon>
        <taxon>Pezizomycotina</taxon>
        <taxon>Dothideomycetes</taxon>
        <taxon>Dothideomycetidae</taxon>
        <taxon>Mycosphaerellales</taxon>
        <taxon>Extremaceae</taxon>
        <taxon>Vermiconidia</taxon>
    </lineage>
</organism>
<dbReference type="EMBL" id="JAUTXU010000001">
    <property type="protein sequence ID" value="KAK3726091.1"/>
    <property type="molecule type" value="Genomic_DNA"/>
</dbReference>
<reference evidence="1" key="1">
    <citation type="submission" date="2023-07" db="EMBL/GenBank/DDBJ databases">
        <title>Black Yeasts Isolated from many extreme environments.</title>
        <authorList>
            <person name="Coleine C."/>
            <person name="Stajich J.E."/>
            <person name="Selbmann L."/>
        </authorList>
    </citation>
    <scope>NUCLEOTIDE SEQUENCE</scope>
    <source>
        <strain evidence="1">CCFEE 5714</strain>
    </source>
</reference>
<dbReference type="Proteomes" id="UP001281147">
    <property type="component" value="Unassembled WGS sequence"/>
</dbReference>